<dbReference type="Proteomes" id="UP000191418">
    <property type="component" value="Unassembled WGS sequence"/>
</dbReference>
<dbReference type="EMBL" id="MTSM01000012">
    <property type="protein sequence ID" value="OPX55182.1"/>
    <property type="molecule type" value="Genomic_DNA"/>
</dbReference>
<dbReference type="GO" id="GO:0006260">
    <property type="term" value="P:DNA replication"/>
    <property type="evidence" value="ECO:0007669"/>
    <property type="project" value="InterPro"/>
</dbReference>
<reference evidence="1 2" key="1">
    <citation type="submission" date="2017-01" db="EMBL/GenBank/DDBJ databases">
        <title>Genome Sequencing of a Marine Spirillum, Oceanospirillum multiglobuliferum ATCC 33336, from Japan.</title>
        <authorList>
            <person name="Carney J.G."/>
            <person name="Trachtenberg A.M."/>
            <person name="Rheaume B.A."/>
            <person name="Linnane J.D."/>
            <person name="Pitts N.L."/>
            <person name="Mykles D.L."/>
            <person name="Maclea K.S."/>
        </authorList>
    </citation>
    <scope>NUCLEOTIDE SEQUENCE [LARGE SCALE GENOMIC DNA]</scope>
    <source>
        <strain evidence="1 2">ATCC 33336</strain>
    </source>
</reference>
<evidence type="ECO:0008006" key="3">
    <source>
        <dbReference type="Google" id="ProtNLM"/>
    </source>
</evidence>
<dbReference type="GO" id="GO:0003887">
    <property type="term" value="F:DNA-directed DNA polymerase activity"/>
    <property type="evidence" value="ECO:0007669"/>
    <property type="project" value="InterPro"/>
</dbReference>
<evidence type="ECO:0000313" key="1">
    <source>
        <dbReference type="EMBL" id="OPX55182.1"/>
    </source>
</evidence>
<protein>
    <recommendedName>
        <fullName evidence="3">DNA polymerase III subunit chi</fullName>
    </recommendedName>
</protein>
<dbReference type="Pfam" id="PF04364">
    <property type="entry name" value="DNA_pol3_chi"/>
    <property type="match status" value="1"/>
</dbReference>
<proteinExistence type="predicted"/>
<dbReference type="GO" id="GO:0032298">
    <property type="term" value="P:positive regulation of DNA-templated DNA replication initiation"/>
    <property type="evidence" value="ECO:0007669"/>
    <property type="project" value="TreeGrafter"/>
</dbReference>
<gene>
    <name evidence="1" type="ORF">BTE48_10520</name>
</gene>
<accession>A0A1T4RCH5</accession>
<dbReference type="Gene3D" id="3.40.50.10110">
    <property type="entry name" value="DNA polymerase III subunit chi"/>
    <property type="match status" value="1"/>
</dbReference>
<keyword evidence="2" id="KW-1185">Reference proteome</keyword>
<name>A0A1T4RCH5_9GAMM</name>
<sequence length="144" mass="17050">MTQVDFYILPSTETTEQLLFACRLTEKAWKRGHQVFIQAQDQAQAEHIDQLLWQFRPDSFIPHLLITDENVASVPVAIGFDENCGQHHDVMINLCPHIPDHFSRFERVAEIVYQQQTLLAAKRDGWRFYQQRGYLLNRHDMRNR</sequence>
<dbReference type="OrthoDB" id="5297568at2"/>
<dbReference type="STRING" id="64969.SAMN02745127_02295"/>
<evidence type="ECO:0000313" key="2">
    <source>
        <dbReference type="Proteomes" id="UP000191418"/>
    </source>
</evidence>
<dbReference type="InterPro" id="IPR007459">
    <property type="entry name" value="DNA_pol3_chi"/>
</dbReference>
<dbReference type="InterPro" id="IPR036768">
    <property type="entry name" value="PolIII_chi_sf"/>
</dbReference>
<dbReference type="PANTHER" id="PTHR38767:SF1">
    <property type="entry name" value="DNA POLYMERASE III SUBUNIT CHI"/>
    <property type="match status" value="1"/>
</dbReference>
<dbReference type="AlphaFoldDB" id="A0A1T4RCH5"/>
<organism evidence="1 2">
    <name type="scientific">Oceanospirillum multiglobuliferum</name>
    <dbReference type="NCBI Taxonomy" id="64969"/>
    <lineage>
        <taxon>Bacteria</taxon>
        <taxon>Pseudomonadati</taxon>
        <taxon>Pseudomonadota</taxon>
        <taxon>Gammaproteobacteria</taxon>
        <taxon>Oceanospirillales</taxon>
        <taxon>Oceanospirillaceae</taxon>
        <taxon>Oceanospirillum</taxon>
    </lineage>
</organism>
<dbReference type="RefSeq" id="WP_078745859.1">
    <property type="nucleotide sequence ID" value="NZ_FUXG01000015.1"/>
</dbReference>
<dbReference type="GO" id="GO:0003677">
    <property type="term" value="F:DNA binding"/>
    <property type="evidence" value="ECO:0007669"/>
    <property type="project" value="InterPro"/>
</dbReference>
<dbReference type="SUPFAM" id="SSF102400">
    <property type="entry name" value="DNA polymerase III chi subunit"/>
    <property type="match status" value="1"/>
</dbReference>
<comment type="caution">
    <text evidence="1">The sequence shown here is derived from an EMBL/GenBank/DDBJ whole genome shotgun (WGS) entry which is preliminary data.</text>
</comment>
<dbReference type="PANTHER" id="PTHR38767">
    <property type="entry name" value="DNA POLYMERASE III SUBUNIT CHI"/>
    <property type="match status" value="1"/>
</dbReference>